<sequence>MAASMAALKKDLRKSIKAVLKDLPEAAAASQSASILAARVVSCQEPEPWNEGH</sequence>
<evidence type="ECO:0000313" key="2">
    <source>
        <dbReference type="Proteomes" id="UP000240883"/>
    </source>
</evidence>
<dbReference type="OrthoDB" id="2015992at2759"/>
<gene>
    <name evidence="1" type="ORF">BS50DRAFT_572354</name>
</gene>
<organism evidence="1 2">
    <name type="scientific">Corynespora cassiicola Philippines</name>
    <dbReference type="NCBI Taxonomy" id="1448308"/>
    <lineage>
        <taxon>Eukaryota</taxon>
        <taxon>Fungi</taxon>
        <taxon>Dikarya</taxon>
        <taxon>Ascomycota</taxon>
        <taxon>Pezizomycotina</taxon>
        <taxon>Dothideomycetes</taxon>
        <taxon>Pleosporomycetidae</taxon>
        <taxon>Pleosporales</taxon>
        <taxon>Corynesporascaceae</taxon>
        <taxon>Corynespora</taxon>
    </lineage>
</organism>
<reference evidence="1 2" key="1">
    <citation type="journal article" date="2018" name="Front. Microbiol.">
        <title>Genome-Wide Analysis of Corynespora cassiicola Leaf Fall Disease Putative Effectors.</title>
        <authorList>
            <person name="Lopez D."/>
            <person name="Ribeiro S."/>
            <person name="Label P."/>
            <person name="Fumanal B."/>
            <person name="Venisse J.S."/>
            <person name="Kohler A."/>
            <person name="de Oliveira R.R."/>
            <person name="Labutti K."/>
            <person name="Lipzen A."/>
            <person name="Lail K."/>
            <person name="Bauer D."/>
            <person name="Ohm R.A."/>
            <person name="Barry K.W."/>
            <person name="Spatafora J."/>
            <person name="Grigoriev I.V."/>
            <person name="Martin F.M."/>
            <person name="Pujade-Renaud V."/>
        </authorList>
    </citation>
    <scope>NUCLEOTIDE SEQUENCE [LARGE SCALE GENOMIC DNA]</scope>
    <source>
        <strain evidence="1 2">Philippines</strain>
    </source>
</reference>
<accession>A0A2T2NUT6</accession>
<evidence type="ECO:0000313" key="1">
    <source>
        <dbReference type="EMBL" id="PSN69195.1"/>
    </source>
</evidence>
<name>A0A2T2NUT6_CORCC</name>
<dbReference type="Proteomes" id="UP000240883">
    <property type="component" value="Unassembled WGS sequence"/>
</dbReference>
<dbReference type="EMBL" id="KZ678133">
    <property type="protein sequence ID" value="PSN69195.1"/>
    <property type="molecule type" value="Genomic_DNA"/>
</dbReference>
<protein>
    <submittedName>
        <fullName evidence="1">Uncharacterized protein</fullName>
    </submittedName>
</protein>
<keyword evidence="2" id="KW-1185">Reference proteome</keyword>
<proteinExistence type="predicted"/>
<dbReference type="AlphaFoldDB" id="A0A2T2NUT6"/>